<dbReference type="AlphaFoldDB" id="G9WRR7"/>
<evidence type="ECO:0000313" key="3">
    <source>
        <dbReference type="Proteomes" id="UP000003527"/>
    </source>
</evidence>
<protein>
    <recommendedName>
        <fullName evidence="4">DUF304 domain-containing protein</fullName>
    </recommendedName>
</protein>
<evidence type="ECO:0000256" key="1">
    <source>
        <dbReference type="SAM" id="Phobius"/>
    </source>
</evidence>
<keyword evidence="1" id="KW-0472">Membrane</keyword>
<gene>
    <name evidence="2" type="ORF">HMPREF9624_01783</name>
</gene>
<comment type="caution">
    <text evidence="2">The sequence shown here is derived from an EMBL/GenBank/DDBJ whole genome shotgun (WGS) entry which is preliminary data.</text>
</comment>
<feature type="transmembrane region" description="Helical" evidence="1">
    <location>
        <begin position="20"/>
        <end position="41"/>
    </location>
</feature>
<sequence length="144" mass="16854">MIRMLTEWLDYLRTGFQSTAGDSFFSLLFGAFLFLQLLCLYRRFSILKTGGHFWDSYHITGDTLYIHAGLFCIGRRDVPFSEMRTVDIDYVRGKGGARFTVKIHREKGLIKCFVISADEKGKRQLKDLERALFQHRIAVRKWGY</sequence>
<evidence type="ECO:0000313" key="2">
    <source>
        <dbReference type="EMBL" id="EHL14007.1"/>
    </source>
</evidence>
<name>G9WRR7_9FIRM</name>
<dbReference type="PATRIC" id="fig|796944.3.peg.298"/>
<keyword evidence="3" id="KW-1185">Reference proteome</keyword>
<dbReference type="HOGENOM" id="CLU_153125_0_0_9"/>
<evidence type="ECO:0008006" key="4">
    <source>
        <dbReference type="Google" id="ProtNLM"/>
    </source>
</evidence>
<proteinExistence type="predicted"/>
<accession>G9WRR7</accession>
<keyword evidence="1" id="KW-1133">Transmembrane helix</keyword>
<keyword evidence="1" id="KW-0812">Transmembrane</keyword>
<dbReference type="Proteomes" id="UP000003527">
    <property type="component" value="Unassembled WGS sequence"/>
</dbReference>
<dbReference type="EMBL" id="AFZD01000004">
    <property type="protein sequence ID" value="EHL14007.1"/>
    <property type="molecule type" value="Genomic_DNA"/>
</dbReference>
<reference evidence="2 3" key="1">
    <citation type="submission" date="2011-08" db="EMBL/GenBank/DDBJ databases">
        <title>The Genome Sequence of Oribacterium sp. ACB7.</title>
        <authorList>
            <consortium name="The Broad Institute Genome Sequencing Platform"/>
            <person name="Earl A."/>
            <person name="Ward D."/>
            <person name="Feldgarden M."/>
            <person name="Gevers D."/>
            <person name="Sizova M."/>
            <person name="Hazen A."/>
            <person name="Epstein S."/>
            <person name="Young S.K."/>
            <person name="Zeng Q."/>
            <person name="Gargeya S."/>
            <person name="Fitzgerald M."/>
            <person name="Haas B."/>
            <person name="Abouelleil A."/>
            <person name="Alvarado L."/>
            <person name="Arachchi H.M."/>
            <person name="Berlin A."/>
            <person name="Brown A."/>
            <person name="Chapman S.B."/>
            <person name="Chen Z."/>
            <person name="Dunbar C."/>
            <person name="Freedman E."/>
            <person name="Gearin G."/>
            <person name="Gellesch M."/>
            <person name="Goldberg J."/>
            <person name="Griggs A."/>
            <person name="Gujja S."/>
            <person name="Heiman D."/>
            <person name="Howarth C."/>
            <person name="Larson L."/>
            <person name="Lui A."/>
            <person name="MacDonald P.J.P."/>
            <person name="Montmayeur A."/>
            <person name="Murphy C."/>
            <person name="Neiman D."/>
            <person name="Pearson M."/>
            <person name="Priest M."/>
            <person name="Roberts A."/>
            <person name="Saif S."/>
            <person name="Shea T."/>
            <person name="Shenoy N."/>
            <person name="Sisk P."/>
            <person name="Stolte C."/>
            <person name="Sykes S."/>
            <person name="Wortman J."/>
            <person name="Nusbaum C."/>
            <person name="Birren B."/>
        </authorList>
    </citation>
    <scope>NUCLEOTIDE SEQUENCE [LARGE SCALE GENOMIC DNA]</scope>
    <source>
        <strain evidence="2 3">ACB7</strain>
    </source>
</reference>
<organism evidence="2 3">
    <name type="scientific">Oribacterium asaccharolyticum ACB7</name>
    <dbReference type="NCBI Taxonomy" id="796944"/>
    <lineage>
        <taxon>Bacteria</taxon>
        <taxon>Bacillati</taxon>
        <taxon>Bacillota</taxon>
        <taxon>Clostridia</taxon>
        <taxon>Lachnospirales</taxon>
        <taxon>Lachnospiraceae</taxon>
        <taxon>Oribacterium</taxon>
    </lineage>
</organism>